<dbReference type="Proteomes" id="UP000654482">
    <property type="component" value="Unassembled WGS sequence"/>
</dbReference>
<keyword evidence="11" id="KW-1185">Reference proteome</keyword>
<dbReference type="EC" id="5.6.2.2" evidence="3"/>
<evidence type="ECO:0000259" key="9">
    <source>
        <dbReference type="Pfam" id="PF00204"/>
    </source>
</evidence>
<comment type="similarity">
    <text evidence="2">Belongs to the type II topoisomerase GyrB family.</text>
</comment>
<name>A0A8J7IUJ3_9CYAN</name>
<accession>A0A8J7IUJ3</accession>
<dbReference type="RefSeq" id="WP_194030736.1">
    <property type="nucleotide sequence ID" value="NZ_JADEWZ010000028.1"/>
</dbReference>
<organism evidence="10 11">
    <name type="scientific">Lusitaniella coriacea LEGE 07157</name>
    <dbReference type="NCBI Taxonomy" id="945747"/>
    <lineage>
        <taxon>Bacteria</taxon>
        <taxon>Bacillati</taxon>
        <taxon>Cyanobacteriota</taxon>
        <taxon>Cyanophyceae</taxon>
        <taxon>Spirulinales</taxon>
        <taxon>Lusitaniellaceae</taxon>
        <taxon>Lusitaniella</taxon>
    </lineage>
</organism>
<evidence type="ECO:0000313" key="11">
    <source>
        <dbReference type="Proteomes" id="UP000654482"/>
    </source>
</evidence>
<comment type="catalytic activity">
    <reaction evidence="1">
        <text>ATP-dependent breakage, passage and rejoining of double-stranded DNA.</text>
        <dbReference type="EC" id="5.6.2.2"/>
    </reaction>
</comment>
<evidence type="ECO:0000256" key="8">
    <source>
        <dbReference type="ARBA" id="ARBA00023235"/>
    </source>
</evidence>
<dbReference type="SUPFAM" id="SSF54211">
    <property type="entry name" value="Ribosomal protein S5 domain 2-like"/>
    <property type="match status" value="1"/>
</dbReference>
<dbReference type="InterPro" id="IPR020568">
    <property type="entry name" value="Ribosomal_Su5_D2-typ_SF"/>
</dbReference>
<keyword evidence="4" id="KW-0547">Nucleotide-binding</keyword>
<evidence type="ECO:0000256" key="7">
    <source>
        <dbReference type="ARBA" id="ARBA00023125"/>
    </source>
</evidence>
<evidence type="ECO:0000256" key="4">
    <source>
        <dbReference type="ARBA" id="ARBA00022741"/>
    </source>
</evidence>
<evidence type="ECO:0000256" key="5">
    <source>
        <dbReference type="ARBA" id="ARBA00022840"/>
    </source>
</evidence>
<dbReference type="Pfam" id="PF00204">
    <property type="entry name" value="DNA_gyraseB"/>
    <property type="match status" value="1"/>
</dbReference>
<evidence type="ECO:0000256" key="1">
    <source>
        <dbReference type="ARBA" id="ARBA00000185"/>
    </source>
</evidence>
<dbReference type="InterPro" id="IPR014721">
    <property type="entry name" value="Ribsml_uS5_D2-typ_fold_subgr"/>
</dbReference>
<dbReference type="PANTHER" id="PTHR45866">
    <property type="entry name" value="DNA GYRASE/TOPOISOMERASE SUBUNIT B"/>
    <property type="match status" value="1"/>
</dbReference>
<dbReference type="GO" id="GO:0003918">
    <property type="term" value="F:DNA topoisomerase type II (double strand cut, ATP-hydrolyzing) activity"/>
    <property type="evidence" value="ECO:0007669"/>
    <property type="project" value="UniProtKB-EC"/>
</dbReference>
<comment type="caution">
    <text evidence="10">The sequence shown here is derived from an EMBL/GenBank/DDBJ whole genome shotgun (WGS) entry which is preliminary data.</text>
</comment>
<keyword evidence="5" id="KW-0067">ATP-binding</keyword>
<evidence type="ECO:0000256" key="2">
    <source>
        <dbReference type="ARBA" id="ARBA00010708"/>
    </source>
</evidence>
<evidence type="ECO:0000256" key="6">
    <source>
        <dbReference type="ARBA" id="ARBA00023029"/>
    </source>
</evidence>
<dbReference type="GO" id="GO:0005524">
    <property type="term" value="F:ATP binding"/>
    <property type="evidence" value="ECO:0007669"/>
    <property type="project" value="UniProtKB-KW"/>
</dbReference>
<proteinExistence type="inferred from homology"/>
<dbReference type="Gene3D" id="3.30.230.10">
    <property type="match status" value="1"/>
</dbReference>
<dbReference type="CDD" id="cd00329">
    <property type="entry name" value="TopoII_MutL_Trans"/>
    <property type="match status" value="1"/>
</dbReference>
<keyword evidence="7" id="KW-0238">DNA-binding</keyword>
<keyword evidence="8" id="KW-0413">Isomerase</keyword>
<protein>
    <recommendedName>
        <fullName evidence="3">DNA topoisomerase (ATP-hydrolyzing)</fullName>
        <ecNumber evidence="3">5.6.2.2</ecNumber>
    </recommendedName>
</protein>
<dbReference type="Gene3D" id="3.30.565.10">
    <property type="entry name" value="Histidine kinase-like ATPase, C-terminal domain"/>
    <property type="match status" value="1"/>
</dbReference>
<dbReference type="AlphaFoldDB" id="A0A8J7IUJ3"/>
<dbReference type="GO" id="GO:0006265">
    <property type="term" value="P:DNA topological change"/>
    <property type="evidence" value="ECO:0007669"/>
    <property type="project" value="InterPro"/>
</dbReference>
<reference evidence="10" key="1">
    <citation type="submission" date="2020-10" db="EMBL/GenBank/DDBJ databases">
        <authorList>
            <person name="Castelo-Branco R."/>
            <person name="Eusebio N."/>
            <person name="Adriana R."/>
            <person name="Vieira A."/>
            <person name="Brugerolle De Fraissinette N."/>
            <person name="Rezende De Castro R."/>
            <person name="Schneider M.P."/>
            <person name="Vasconcelos V."/>
            <person name="Leao P.N."/>
        </authorList>
    </citation>
    <scope>NUCLEOTIDE SEQUENCE</scope>
    <source>
        <strain evidence="10">LEGE 07157</strain>
    </source>
</reference>
<dbReference type="InterPro" id="IPR036890">
    <property type="entry name" value="HATPase_C_sf"/>
</dbReference>
<evidence type="ECO:0000313" key="10">
    <source>
        <dbReference type="EMBL" id="MBE9117647.1"/>
    </source>
</evidence>
<dbReference type="GO" id="GO:0003677">
    <property type="term" value="F:DNA binding"/>
    <property type="evidence" value="ECO:0007669"/>
    <property type="project" value="UniProtKB-KW"/>
</dbReference>
<dbReference type="EMBL" id="JADEWZ010000028">
    <property type="protein sequence ID" value="MBE9117647.1"/>
    <property type="molecule type" value="Genomic_DNA"/>
</dbReference>
<evidence type="ECO:0000256" key="3">
    <source>
        <dbReference type="ARBA" id="ARBA00012895"/>
    </source>
</evidence>
<dbReference type="PANTHER" id="PTHR45866:SF1">
    <property type="entry name" value="DNA GYRASE SUBUNIT B, MITOCHONDRIAL"/>
    <property type="match status" value="1"/>
</dbReference>
<feature type="domain" description="DNA topoisomerase type IIA subunit B" evidence="9">
    <location>
        <begin position="196"/>
        <end position="327"/>
    </location>
</feature>
<keyword evidence="6" id="KW-0799">Topoisomerase</keyword>
<gene>
    <name evidence="10" type="ORF">IQ249_17250</name>
</gene>
<sequence>MTESKHKAYSSHILNPVESIRKRPGMYLGSTNFFGFVQYLVSAFDLMLDCGATWLEFEVAENFKMSSDACIPTSFNARQLLEPFEAIGKFEYQHAPDAIVLMALSQEFRVTINDGETQTVLATEYGERELLQREPAITSKVGTVLEFSPDCYIFSVVEVSSMVVHSYCKRTACLHPGVAFRIKIGDEVTEYRSNDGICDFFAAISTPYQILHQPIHIHESNGDLTVETIFTFHSWTENRIWSFANKGRVPDGGTHEAGMLDAIAQLHNRHTDSAVGVLAVLAIEYPHVTYEGCIKARIGNPELRDRVCKLVTTGLEHWVRDNVQEVEYLKTIERFQFADVW</sequence>
<dbReference type="InterPro" id="IPR013506">
    <property type="entry name" value="Topo_IIA_bsu_dom2"/>
</dbReference>